<comment type="catalytic activity">
    <reaction evidence="7 9">
        <text>N-formyl-L-kynurenine + H2O = L-kynurenine + formate + H(+)</text>
        <dbReference type="Rhea" id="RHEA:13009"/>
        <dbReference type="ChEBI" id="CHEBI:15377"/>
        <dbReference type="ChEBI" id="CHEBI:15378"/>
        <dbReference type="ChEBI" id="CHEBI:15740"/>
        <dbReference type="ChEBI" id="CHEBI:57959"/>
        <dbReference type="ChEBI" id="CHEBI:58629"/>
        <dbReference type="EC" id="3.5.1.9"/>
    </reaction>
</comment>
<keyword evidence="6 9" id="KW-0823">Tryptophan catabolism</keyword>
<evidence type="ECO:0000256" key="6">
    <source>
        <dbReference type="ARBA" id="ARBA00023079"/>
    </source>
</evidence>
<feature type="binding site" evidence="9">
    <location>
        <position position="53"/>
    </location>
    <ligand>
        <name>Zn(2+)</name>
        <dbReference type="ChEBI" id="CHEBI:29105"/>
        <label>1</label>
    </ligand>
</feature>
<keyword evidence="11" id="KW-1185">Reference proteome</keyword>
<comment type="subunit">
    <text evidence="2 9">Homodimer.</text>
</comment>
<dbReference type="EC" id="3.5.1.9" evidence="9"/>
<protein>
    <recommendedName>
        <fullName evidence="9">Kynurenine formamidase</fullName>
        <shortName evidence="9">KFA</shortName>
        <shortName evidence="9">KFase</shortName>
        <ecNumber evidence="9">3.5.1.9</ecNumber>
    </recommendedName>
    <alternativeName>
        <fullName evidence="9">Arylformamidase</fullName>
    </alternativeName>
    <alternativeName>
        <fullName evidence="9">N-formylkynurenine formamidase</fullName>
        <shortName evidence="9">FKF</shortName>
    </alternativeName>
</protein>
<dbReference type="PANTHER" id="PTHR31118">
    <property type="entry name" value="CYCLASE-LIKE PROTEIN 2"/>
    <property type="match status" value="1"/>
</dbReference>
<feature type="binding site" evidence="9">
    <location>
        <position position="49"/>
    </location>
    <ligand>
        <name>Zn(2+)</name>
        <dbReference type="ChEBI" id="CHEBI:29105"/>
        <label>1</label>
    </ligand>
</feature>
<dbReference type="GO" id="GO:0008270">
    <property type="term" value="F:zinc ion binding"/>
    <property type="evidence" value="ECO:0007669"/>
    <property type="project" value="UniProtKB-UniRule"/>
</dbReference>
<feature type="binding site" evidence="9">
    <location>
        <position position="19"/>
    </location>
    <ligand>
        <name>substrate</name>
    </ligand>
</feature>
<evidence type="ECO:0000256" key="5">
    <source>
        <dbReference type="ARBA" id="ARBA00022833"/>
    </source>
</evidence>
<evidence type="ECO:0000256" key="2">
    <source>
        <dbReference type="ARBA" id="ARBA00011738"/>
    </source>
</evidence>
<dbReference type="EMBL" id="OBQC01000004">
    <property type="protein sequence ID" value="SOC38084.1"/>
    <property type="molecule type" value="Genomic_DNA"/>
</dbReference>
<feature type="binding site" evidence="9">
    <location>
        <position position="55"/>
    </location>
    <ligand>
        <name>Zn(2+)</name>
        <dbReference type="ChEBI" id="CHEBI:29105"/>
        <label>1</label>
    </ligand>
</feature>
<dbReference type="Proteomes" id="UP000219252">
    <property type="component" value="Unassembled WGS sequence"/>
</dbReference>
<evidence type="ECO:0000256" key="8">
    <source>
        <dbReference type="ARBA" id="ARBA00060547"/>
    </source>
</evidence>
<feature type="binding site" evidence="9">
    <location>
        <position position="160"/>
    </location>
    <ligand>
        <name>Zn(2+)</name>
        <dbReference type="ChEBI" id="CHEBI:29105"/>
        <label>2</label>
    </ligand>
</feature>
<name>A0A285U824_9BACL</name>
<feature type="active site" description="Proton donor/acceptor" evidence="9">
    <location>
        <position position="59"/>
    </location>
</feature>
<dbReference type="Pfam" id="PF04199">
    <property type="entry name" value="Cyclase"/>
    <property type="match status" value="1"/>
</dbReference>
<dbReference type="GO" id="GO:0004061">
    <property type="term" value="F:arylformamidase activity"/>
    <property type="evidence" value="ECO:0007669"/>
    <property type="project" value="UniProtKB-UniRule"/>
</dbReference>
<sequence length="210" mass="23872">MKQHWIDITQPFRNTIATWPGDTAFHFELAYLKEDTGSVNIGRFTTSTHTGTHADAPYHFDVNAPTIEQMDVNIYIGEALVINLTEYKEIRVEHLKSIDFREVKRVLFKLKKEVEIDRFPESVPILHPEIASFLKEKGIVLLGVDIPSVDPLDSKVLDTHHALYRNGIQIIENLMLQHVTPGLYDFIGLPLHIEGADGAPVRAVIRKIED</sequence>
<evidence type="ECO:0000256" key="7">
    <source>
        <dbReference type="ARBA" id="ARBA00048496"/>
    </source>
</evidence>
<dbReference type="SUPFAM" id="SSF102198">
    <property type="entry name" value="Putative cyclase"/>
    <property type="match status" value="1"/>
</dbReference>
<dbReference type="PANTHER" id="PTHR31118:SF32">
    <property type="entry name" value="KYNURENINE FORMAMIDASE"/>
    <property type="match status" value="1"/>
</dbReference>
<comment type="cofactor">
    <cofactor evidence="9">
        <name>Zn(2+)</name>
        <dbReference type="ChEBI" id="CHEBI:29105"/>
    </cofactor>
    <text evidence="9">Binds 2 zinc ions per subunit.</text>
</comment>
<evidence type="ECO:0000313" key="11">
    <source>
        <dbReference type="Proteomes" id="UP000219252"/>
    </source>
</evidence>
<proteinExistence type="inferred from homology"/>
<dbReference type="InterPro" id="IPR037175">
    <property type="entry name" value="KFase_sf"/>
</dbReference>
<feature type="binding site" evidence="9">
    <location>
        <position position="172"/>
    </location>
    <ligand>
        <name>Zn(2+)</name>
        <dbReference type="ChEBI" id="CHEBI:29105"/>
        <label>1</label>
    </ligand>
</feature>
<evidence type="ECO:0000256" key="9">
    <source>
        <dbReference type="HAMAP-Rule" id="MF_01969"/>
    </source>
</evidence>
<dbReference type="RefSeq" id="WP_097149020.1">
    <property type="nucleotide sequence ID" value="NZ_OBQC01000004.1"/>
</dbReference>
<dbReference type="FunFam" id="3.50.30.50:FF:000001">
    <property type="entry name" value="Kynurenine formamidase"/>
    <property type="match status" value="1"/>
</dbReference>
<evidence type="ECO:0000313" key="10">
    <source>
        <dbReference type="EMBL" id="SOC38084.1"/>
    </source>
</evidence>
<dbReference type="AlphaFoldDB" id="A0A285U824"/>
<reference evidence="11" key="1">
    <citation type="submission" date="2017-08" db="EMBL/GenBank/DDBJ databases">
        <authorList>
            <person name="Varghese N."/>
            <person name="Submissions S."/>
        </authorList>
    </citation>
    <scope>NUCLEOTIDE SEQUENCE [LARGE SCALE GENOMIC DNA]</scope>
    <source>
        <strain evidence="11">JC23</strain>
    </source>
</reference>
<keyword evidence="5 9" id="KW-0862">Zinc</keyword>
<dbReference type="GO" id="GO:0004328">
    <property type="term" value="F:formamidase activity"/>
    <property type="evidence" value="ECO:0007669"/>
    <property type="project" value="InterPro"/>
</dbReference>
<dbReference type="InterPro" id="IPR007325">
    <property type="entry name" value="KFase/CYL"/>
</dbReference>
<dbReference type="OrthoDB" id="9796085at2"/>
<evidence type="ECO:0000256" key="3">
    <source>
        <dbReference type="ARBA" id="ARBA00022723"/>
    </source>
</evidence>
<evidence type="ECO:0000256" key="1">
    <source>
        <dbReference type="ARBA" id="ARBA00002204"/>
    </source>
</evidence>
<comment type="function">
    <text evidence="1 9">Catalyzes the hydrolysis of N-formyl-L-kynurenine to L-kynurenine, the second step in the kynurenine pathway of tryptophan degradation.</text>
</comment>
<feature type="binding site" evidence="9">
    <location>
        <position position="55"/>
    </location>
    <ligand>
        <name>Zn(2+)</name>
        <dbReference type="ChEBI" id="CHEBI:29105"/>
        <label>2</label>
    </ligand>
</feature>
<evidence type="ECO:0000256" key="4">
    <source>
        <dbReference type="ARBA" id="ARBA00022801"/>
    </source>
</evidence>
<keyword evidence="3 9" id="KW-0479">Metal-binding</keyword>
<dbReference type="InterPro" id="IPR017484">
    <property type="entry name" value="Kynurenine_formamidase_bac"/>
</dbReference>
<gene>
    <name evidence="9" type="primary">kynB</name>
    <name evidence="10" type="ORF">SAMN05877842_10413</name>
</gene>
<comment type="similarity">
    <text evidence="9">Belongs to the Cyclase 1 superfamily. KynB family.</text>
</comment>
<accession>A0A285U824</accession>
<dbReference type="UniPathway" id="UPA00333">
    <property type="reaction ID" value="UER00454"/>
</dbReference>
<organism evidence="10 11">
    <name type="scientific">Ureibacillus acetophenoni</name>
    <dbReference type="NCBI Taxonomy" id="614649"/>
    <lineage>
        <taxon>Bacteria</taxon>
        <taxon>Bacillati</taxon>
        <taxon>Bacillota</taxon>
        <taxon>Bacilli</taxon>
        <taxon>Bacillales</taxon>
        <taxon>Caryophanaceae</taxon>
        <taxon>Ureibacillus</taxon>
    </lineage>
</organism>
<dbReference type="GO" id="GO:0019441">
    <property type="term" value="P:L-tryptophan catabolic process to kynurenine"/>
    <property type="evidence" value="ECO:0007669"/>
    <property type="project" value="UniProtKB-UniRule"/>
</dbReference>
<dbReference type="HAMAP" id="MF_01969">
    <property type="entry name" value="KynB"/>
    <property type="match status" value="1"/>
</dbReference>
<comment type="pathway">
    <text evidence="8 9">Amino-acid degradation; L-tryptophan degradation via kynurenine pathway; L-kynurenine from L-tryptophan: step 2/2.</text>
</comment>
<feature type="binding site" evidence="9">
    <location>
        <position position="172"/>
    </location>
    <ligand>
        <name>Zn(2+)</name>
        <dbReference type="ChEBI" id="CHEBI:29105"/>
        <label>2</label>
    </ligand>
</feature>
<dbReference type="NCBIfam" id="TIGR03035">
    <property type="entry name" value="trp_arylform"/>
    <property type="match status" value="1"/>
</dbReference>
<keyword evidence="4 9" id="KW-0378">Hydrolase</keyword>
<dbReference type="Gene3D" id="3.50.30.50">
    <property type="entry name" value="Putative cyclase"/>
    <property type="match status" value="1"/>
</dbReference>